<proteinExistence type="predicted"/>
<evidence type="ECO:0000313" key="1">
    <source>
        <dbReference type="EMBL" id="CAK5023992.1"/>
    </source>
</evidence>
<organism evidence="1 2">
    <name type="scientific">Meloidogyne enterolobii</name>
    <name type="common">Root-knot nematode worm</name>
    <name type="synonym">Meloidogyne mayaguensis</name>
    <dbReference type="NCBI Taxonomy" id="390850"/>
    <lineage>
        <taxon>Eukaryota</taxon>
        <taxon>Metazoa</taxon>
        <taxon>Ecdysozoa</taxon>
        <taxon>Nematoda</taxon>
        <taxon>Chromadorea</taxon>
        <taxon>Rhabditida</taxon>
        <taxon>Tylenchina</taxon>
        <taxon>Tylenchomorpha</taxon>
        <taxon>Tylenchoidea</taxon>
        <taxon>Meloidogynidae</taxon>
        <taxon>Meloidogyninae</taxon>
        <taxon>Meloidogyne</taxon>
    </lineage>
</organism>
<accession>A0ACB0XZB5</accession>
<gene>
    <name evidence="1" type="ORF">MENTE1834_LOCUS5359</name>
</gene>
<reference evidence="1" key="1">
    <citation type="submission" date="2023-11" db="EMBL/GenBank/DDBJ databases">
        <authorList>
            <person name="Poullet M."/>
        </authorList>
    </citation>
    <scope>NUCLEOTIDE SEQUENCE</scope>
    <source>
        <strain evidence="1">E1834</strain>
    </source>
</reference>
<dbReference type="Proteomes" id="UP001497535">
    <property type="component" value="Unassembled WGS sequence"/>
</dbReference>
<sequence>MILLTIFLKDFLLNKLNEEENIQEEEGEDQNIIQEENKLLSLYSINLNQKIVTKERNPFLYLIATKHLDILTKKKKGGVNI</sequence>
<keyword evidence="2" id="KW-1185">Reference proteome</keyword>
<protein>
    <submittedName>
        <fullName evidence="1">Uncharacterized protein</fullName>
    </submittedName>
</protein>
<evidence type="ECO:0000313" key="2">
    <source>
        <dbReference type="Proteomes" id="UP001497535"/>
    </source>
</evidence>
<name>A0ACB0XZB5_MELEN</name>
<comment type="caution">
    <text evidence="1">The sequence shown here is derived from an EMBL/GenBank/DDBJ whole genome shotgun (WGS) entry which is preliminary data.</text>
</comment>
<dbReference type="EMBL" id="CAVMJV010000004">
    <property type="protein sequence ID" value="CAK5023992.1"/>
    <property type="molecule type" value="Genomic_DNA"/>
</dbReference>